<dbReference type="Pfam" id="PF20236">
    <property type="entry name" value="DUF6593"/>
    <property type="match status" value="1"/>
</dbReference>
<keyword evidence="3" id="KW-1185">Reference proteome</keyword>
<protein>
    <recommendedName>
        <fullName evidence="1">DUF6593 domain-containing protein</fullName>
    </recommendedName>
</protein>
<evidence type="ECO:0000259" key="1">
    <source>
        <dbReference type="Pfam" id="PF20236"/>
    </source>
</evidence>
<dbReference type="Proteomes" id="UP001295794">
    <property type="component" value="Unassembled WGS sequence"/>
</dbReference>
<evidence type="ECO:0000313" key="2">
    <source>
        <dbReference type="EMBL" id="CAK5270144.1"/>
    </source>
</evidence>
<dbReference type="AlphaFoldDB" id="A0AAD2JZE8"/>
<accession>A0AAD2JZE8</accession>
<proteinExistence type="predicted"/>
<name>A0AAD2JZE8_9AGAR</name>
<organism evidence="2 3">
    <name type="scientific">Mycena citricolor</name>
    <dbReference type="NCBI Taxonomy" id="2018698"/>
    <lineage>
        <taxon>Eukaryota</taxon>
        <taxon>Fungi</taxon>
        <taxon>Dikarya</taxon>
        <taxon>Basidiomycota</taxon>
        <taxon>Agaricomycotina</taxon>
        <taxon>Agaricomycetes</taxon>
        <taxon>Agaricomycetidae</taxon>
        <taxon>Agaricales</taxon>
        <taxon>Marasmiineae</taxon>
        <taxon>Mycenaceae</taxon>
        <taxon>Mycena</taxon>
    </lineage>
</organism>
<feature type="domain" description="DUF6593" evidence="1">
    <location>
        <begin position="15"/>
        <end position="184"/>
    </location>
</feature>
<gene>
    <name evidence="2" type="ORF">MYCIT1_LOCUS14307</name>
</gene>
<comment type="caution">
    <text evidence="2">The sequence shown here is derived from an EMBL/GenBank/DDBJ whole genome shotgun (WGS) entry which is preliminary data.</text>
</comment>
<sequence>MAAPSPPLTLEFATNSVRNTTLSSGSDDPYYEIVTRFWHPKITKIRRLDQGTRLMSTVCEIDAGPHGRAAKVRFAEPSPLALHDKELNWGEWVDSEALIKMAEGKQGGIFVDTDGTEYRWKTQKRKFQLVRVGDETQNPVVTFHGHKRPLGVWWMMSEHSKLEIRPPIQDLEKLIVTFLLVEHETCVEGSGGLWTEPTALITFPAPRQQLVPKVRDLHVSNDLEGLTESAAECRRSTPAVLLRYSKYSTSLISTTTTTINILSTSAESLMDVGVIRAGSGTTADAVVVGGSDRDPTPAALQNIVPQTPQHTAALLRNLWQHSKQVCGTPKEAAALQCDACDISAALQSTATLWRAPQAHPTLSALVNP</sequence>
<evidence type="ECO:0000313" key="3">
    <source>
        <dbReference type="Proteomes" id="UP001295794"/>
    </source>
</evidence>
<dbReference type="InterPro" id="IPR046528">
    <property type="entry name" value="DUF6593"/>
</dbReference>
<reference evidence="2" key="1">
    <citation type="submission" date="2023-11" db="EMBL/GenBank/DDBJ databases">
        <authorList>
            <person name="De Vega J J."/>
            <person name="De Vega J J."/>
        </authorList>
    </citation>
    <scope>NUCLEOTIDE SEQUENCE</scope>
</reference>
<dbReference type="EMBL" id="CAVNYO010000158">
    <property type="protein sequence ID" value="CAK5270144.1"/>
    <property type="molecule type" value="Genomic_DNA"/>
</dbReference>